<dbReference type="InterPro" id="IPR042099">
    <property type="entry name" value="ANL_N_sf"/>
</dbReference>
<reference evidence="1 2" key="1">
    <citation type="submission" date="2019-06" db="EMBL/GenBank/DDBJ databases">
        <title>Paenimaribius caenipelagi gen. nov., sp. nov., isolated from a tidal flat.</title>
        <authorList>
            <person name="Yoon J.-H."/>
        </authorList>
    </citation>
    <scope>NUCLEOTIDE SEQUENCE [LARGE SCALE GENOMIC DNA]</scope>
    <source>
        <strain evidence="1 2">JBTF-M29</strain>
    </source>
</reference>
<evidence type="ECO:0000313" key="2">
    <source>
        <dbReference type="Proteomes" id="UP000318590"/>
    </source>
</evidence>
<organism evidence="1 2">
    <name type="scientific">Palleronia caenipelagi</name>
    <dbReference type="NCBI Taxonomy" id="2489174"/>
    <lineage>
        <taxon>Bacteria</taxon>
        <taxon>Pseudomonadati</taxon>
        <taxon>Pseudomonadota</taxon>
        <taxon>Alphaproteobacteria</taxon>
        <taxon>Rhodobacterales</taxon>
        <taxon>Roseobacteraceae</taxon>
        <taxon>Palleronia</taxon>
    </lineage>
</organism>
<name>A0A547PP22_9RHOB</name>
<dbReference type="Gene3D" id="3.40.50.12780">
    <property type="entry name" value="N-terminal domain of ligase-like"/>
    <property type="match status" value="1"/>
</dbReference>
<evidence type="ECO:0000313" key="1">
    <source>
        <dbReference type="EMBL" id="TRD15794.1"/>
    </source>
</evidence>
<gene>
    <name evidence="1" type="ORF">FEV53_15145</name>
</gene>
<keyword evidence="2" id="KW-1185">Reference proteome</keyword>
<protein>
    <submittedName>
        <fullName evidence="1">CoF synthetase</fullName>
    </submittedName>
</protein>
<dbReference type="PANTHER" id="PTHR36932:SF1">
    <property type="entry name" value="CAPSULAR POLYSACCHARIDE BIOSYNTHESIS PROTEIN"/>
    <property type="match status" value="1"/>
</dbReference>
<dbReference type="AlphaFoldDB" id="A0A547PP22"/>
<dbReference type="EMBL" id="VFSV01000034">
    <property type="protein sequence ID" value="TRD15794.1"/>
    <property type="molecule type" value="Genomic_DNA"/>
</dbReference>
<sequence>MTPRLEALLSFLTTRWLSRAGLSRPRFEQAQARAIDRWVREAVPRVGAFADGVRRLQDLPKMDKASLMADFAAYNSPRITAGQVRSAMERDFRIGSLTVGASTGTSGNRGYFVISETERFRWLGNIVAKAIADLLWRRQRVAIILPQGTGLYDSANHFRQIHLRFFDLKVGPEGWRSEIEAFAPTVIVAPPKMLRHMAGAEFRLQPTRLFSAAETLDPVDRPLIEAGFATPLEQIYMATEGLLGVTCRHGTLHLAEESVHFEFEPAGDGLVTPLISSFRRETQILVRYRMNDLLRLAHAPCHCGSPLQAVDEVVGRMDDCFLLPGPNGQSLVTPDVLRNAVLTADPGIIDYRIVQTGAQDVELRLAPDVPVEVAERARTRLHALLEERGLCAKVGLIRAPMPLEVTRKLRRVERRFAAEGRSHGQG</sequence>
<proteinExistence type="predicted"/>
<dbReference type="Proteomes" id="UP000318590">
    <property type="component" value="Unassembled WGS sequence"/>
</dbReference>
<accession>A0A547PP22</accession>
<dbReference type="InterPro" id="IPR053158">
    <property type="entry name" value="CapK_Type1_Caps_Biosynth"/>
</dbReference>
<dbReference type="RefSeq" id="WP_142835645.1">
    <property type="nucleotide sequence ID" value="NZ_VFSV01000034.1"/>
</dbReference>
<dbReference type="OrthoDB" id="580775at2"/>
<comment type="caution">
    <text evidence="1">The sequence shown here is derived from an EMBL/GenBank/DDBJ whole genome shotgun (WGS) entry which is preliminary data.</text>
</comment>
<dbReference type="PANTHER" id="PTHR36932">
    <property type="entry name" value="CAPSULAR POLYSACCHARIDE BIOSYNTHESIS PROTEIN"/>
    <property type="match status" value="1"/>
</dbReference>